<proteinExistence type="predicted"/>
<comment type="caution">
    <text evidence="2">The sequence shown here is derived from an EMBL/GenBank/DDBJ whole genome shotgun (WGS) entry which is preliminary data.</text>
</comment>
<accession>A0A645BPQ7</accession>
<organism evidence="2">
    <name type="scientific">bioreactor metagenome</name>
    <dbReference type="NCBI Taxonomy" id="1076179"/>
    <lineage>
        <taxon>unclassified sequences</taxon>
        <taxon>metagenomes</taxon>
        <taxon>ecological metagenomes</taxon>
    </lineage>
</organism>
<sequence length="65" mass="6945">MCALPADHRGGNGKNGGSRSFDEDQGCELGLSAAKPIHSAGRAHKPHYSPYPHPVFKSMQVRETG</sequence>
<evidence type="ECO:0000256" key="1">
    <source>
        <dbReference type="SAM" id="MobiDB-lite"/>
    </source>
</evidence>
<protein>
    <submittedName>
        <fullName evidence="2">Uncharacterized protein</fullName>
    </submittedName>
</protein>
<dbReference type="EMBL" id="VSSQ01021545">
    <property type="protein sequence ID" value="MPM67192.1"/>
    <property type="molecule type" value="Genomic_DNA"/>
</dbReference>
<evidence type="ECO:0000313" key="2">
    <source>
        <dbReference type="EMBL" id="MPM67192.1"/>
    </source>
</evidence>
<reference evidence="2" key="1">
    <citation type="submission" date="2019-08" db="EMBL/GenBank/DDBJ databases">
        <authorList>
            <person name="Kucharzyk K."/>
            <person name="Murdoch R.W."/>
            <person name="Higgins S."/>
            <person name="Loffler F."/>
        </authorList>
    </citation>
    <scope>NUCLEOTIDE SEQUENCE</scope>
</reference>
<name>A0A645BPQ7_9ZZZZ</name>
<gene>
    <name evidence="2" type="ORF">SDC9_114109</name>
</gene>
<feature type="region of interest" description="Disordered" evidence="1">
    <location>
        <begin position="1"/>
        <end position="65"/>
    </location>
</feature>
<feature type="compositionally biased region" description="Basic and acidic residues" evidence="1">
    <location>
        <begin position="1"/>
        <end position="10"/>
    </location>
</feature>
<dbReference type="AlphaFoldDB" id="A0A645BPQ7"/>